<feature type="region of interest" description="Disordered" evidence="8">
    <location>
        <begin position="193"/>
        <end position="213"/>
    </location>
</feature>
<evidence type="ECO:0000313" key="9">
    <source>
        <dbReference type="EMBL" id="EOL48942.1"/>
    </source>
</evidence>
<keyword evidence="10" id="KW-1185">Reference proteome</keyword>
<dbReference type="STRING" id="154621.RV11_GL000898"/>
<dbReference type="Pfam" id="PF05103">
    <property type="entry name" value="DivIVA"/>
    <property type="match status" value="1"/>
</dbReference>
<dbReference type="eggNOG" id="COG3599">
    <property type="taxonomic scope" value="Bacteria"/>
</dbReference>
<evidence type="ECO:0000256" key="1">
    <source>
        <dbReference type="ARBA" id="ARBA00004496"/>
    </source>
</evidence>
<evidence type="ECO:0000256" key="6">
    <source>
        <dbReference type="ARBA" id="ARBA00023306"/>
    </source>
</evidence>
<keyword evidence="3" id="KW-0963">Cytoplasm</keyword>
<reference evidence="9 10" key="1">
    <citation type="submission" date="2013-02" db="EMBL/GenBank/DDBJ databases">
        <title>The Genome Sequence of Enterococcus phoeniculicola BAA-412.</title>
        <authorList>
            <consortium name="The Broad Institute Genome Sequencing Platform"/>
            <consortium name="The Broad Institute Genome Sequencing Center for Infectious Disease"/>
            <person name="Earl A.M."/>
            <person name="Gilmore M.S."/>
            <person name="Lebreton F."/>
            <person name="Walker B."/>
            <person name="Young S.K."/>
            <person name="Zeng Q."/>
            <person name="Gargeya S."/>
            <person name="Fitzgerald M."/>
            <person name="Haas B."/>
            <person name="Abouelleil A."/>
            <person name="Alvarado L."/>
            <person name="Arachchi H.M."/>
            <person name="Berlin A.M."/>
            <person name="Chapman S.B."/>
            <person name="Dewar J."/>
            <person name="Goldberg J."/>
            <person name="Griggs A."/>
            <person name="Gujja S."/>
            <person name="Hansen M."/>
            <person name="Howarth C."/>
            <person name="Imamovic A."/>
            <person name="Larimer J."/>
            <person name="McCowan C."/>
            <person name="Murphy C."/>
            <person name="Neiman D."/>
            <person name="Pearson M."/>
            <person name="Priest M."/>
            <person name="Roberts A."/>
            <person name="Saif S."/>
            <person name="Shea T."/>
            <person name="Sisk P."/>
            <person name="Sykes S."/>
            <person name="Wortman J."/>
            <person name="Nusbaum C."/>
            <person name="Birren B."/>
        </authorList>
    </citation>
    <scope>NUCLEOTIDE SEQUENCE [LARGE SCALE GENOMIC DNA]</scope>
    <source>
        <strain evidence="9 10">ATCC BAA-412</strain>
    </source>
</reference>
<dbReference type="EMBL" id="AJAT01000007">
    <property type="protein sequence ID" value="EOL48942.1"/>
    <property type="molecule type" value="Genomic_DNA"/>
</dbReference>
<dbReference type="Gene3D" id="6.10.250.660">
    <property type="match status" value="1"/>
</dbReference>
<dbReference type="PATRIC" id="fig|1158610.3.peg.468"/>
<dbReference type="OrthoDB" id="9815492at2"/>
<dbReference type="InterPro" id="IPR019933">
    <property type="entry name" value="DivIVA_domain"/>
</dbReference>
<feature type="coiled-coil region" evidence="7">
    <location>
        <begin position="36"/>
        <end position="70"/>
    </location>
</feature>
<dbReference type="AlphaFoldDB" id="R3WNE5"/>
<dbReference type="InterPro" id="IPR007793">
    <property type="entry name" value="DivIVA_fam"/>
</dbReference>
<dbReference type="HOGENOM" id="CLU_076854_0_2_9"/>
<dbReference type="PANTHER" id="PTHR35794:SF2">
    <property type="entry name" value="CELL DIVISION PROTEIN DIVIVA"/>
    <property type="match status" value="1"/>
</dbReference>
<proteinExistence type="inferred from homology"/>
<keyword evidence="4" id="KW-0132">Cell division</keyword>
<gene>
    <name evidence="9" type="ORF">UC3_00494</name>
</gene>
<evidence type="ECO:0000256" key="3">
    <source>
        <dbReference type="ARBA" id="ARBA00022490"/>
    </source>
</evidence>
<comment type="caution">
    <text evidence="9">The sequence shown here is derived from an EMBL/GenBank/DDBJ whole genome shotgun (WGS) entry which is preliminary data.</text>
</comment>
<dbReference type="GO" id="GO:0051301">
    <property type="term" value="P:cell division"/>
    <property type="evidence" value="ECO:0007669"/>
    <property type="project" value="UniProtKB-KW"/>
</dbReference>
<accession>R3WNE5</accession>
<dbReference type="PANTHER" id="PTHR35794">
    <property type="entry name" value="CELL DIVISION PROTEIN DIVIVA"/>
    <property type="match status" value="1"/>
</dbReference>
<comment type="similarity">
    <text evidence="2">Belongs to the DivIVA family.</text>
</comment>
<keyword evidence="6" id="KW-0131">Cell cycle</keyword>
<comment type="subcellular location">
    <subcellularLocation>
        <location evidence="1">Cytoplasm</location>
    </subcellularLocation>
</comment>
<evidence type="ECO:0000256" key="5">
    <source>
        <dbReference type="ARBA" id="ARBA00023054"/>
    </source>
</evidence>
<dbReference type="NCBIfam" id="TIGR03544">
    <property type="entry name" value="DivI1A_domain"/>
    <property type="match status" value="1"/>
</dbReference>
<name>R3WNE5_9ENTE</name>
<protein>
    <submittedName>
        <fullName evidence="9">DivIVA domain-containing protein</fullName>
    </submittedName>
</protein>
<dbReference type="Proteomes" id="UP000013785">
    <property type="component" value="Unassembled WGS sequence"/>
</dbReference>
<dbReference type="GO" id="GO:0005737">
    <property type="term" value="C:cytoplasm"/>
    <property type="evidence" value="ECO:0007669"/>
    <property type="project" value="UniProtKB-SubCell"/>
</dbReference>
<feature type="compositionally biased region" description="Acidic residues" evidence="8">
    <location>
        <begin position="198"/>
        <end position="213"/>
    </location>
</feature>
<evidence type="ECO:0000313" key="10">
    <source>
        <dbReference type="Proteomes" id="UP000013785"/>
    </source>
</evidence>
<organism evidence="9 10">
    <name type="scientific">Enterococcus phoeniculicola ATCC BAA-412</name>
    <dbReference type="NCBI Taxonomy" id="1158610"/>
    <lineage>
        <taxon>Bacteria</taxon>
        <taxon>Bacillati</taxon>
        <taxon>Bacillota</taxon>
        <taxon>Bacilli</taxon>
        <taxon>Lactobacillales</taxon>
        <taxon>Enterococcaceae</taxon>
        <taxon>Enterococcus</taxon>
    </lineage>
</organism>
<evidence type="ECO:0000256" key="7">
    <source>
        <dbReference type="SAM" id="Coils"/>
    </source>
</evidence>
<evidence type="ECO:0000256" key="8">
    <source>
        <dbReference type="SAM" id="MobiDB-lite"/>
    </source>
</evidence>
<feature type="coiled-coil region" evidence="7">
    <location>
        <begin position="97"/>
        <end position="124"/>
    </location>
</feature>
<sequence length="238" mass="27151">MALTPLDIQNKNFPTKMRGYNSDEVDDFLDLIGRDYEIAIQKNRELEKALKHAEEKLEYFNELKDALNQSIIVAQDTADKVKTSASKESEVIVTSAQNRANELISNAEKRANALNIAAETKAKEIITDATSKARQLATETDDLKKKTRVFHQRLSLMLESQLEQVKSPEWDEILQPFSSFVTDSHEVIKEVLSKELDNENDPEVNSNSDDELLINEKEVVEQQMSRFESTTEDNDDNE</sequence>
<evidence type="ECO:0000256" key="4">
    <source>
        <dbReference type="ARBA" id="ARBA00022618"/>
    </source>
</evidence>
<evidence type="ECO:0000256" key="2">
    <source>
        <dbReference type="ARBA" id="ARBA00009008"/>
    </source>
</evidence>
<keyword evidence="5 7" id="KW-0175">Coiled coil</keyword>